<dbReference type="PANTHER" id="PTHR23270">
    <property type="entry name" value="PROGRAMMED CELL DEATH PROTEIN 11 PRE-RRNA PROCESSING PROTEIN RRP5"/>
    <property type="match status" value="1"/>
</dbReference>
<dbReference type="InterPro" id="IPR057302">
    <property type="entry name" value="Rrp5_S1"/>
</dbReference>
<dbReference type="SUPFAM" id="SSF50249">
    <property type="entry name" value="Nucleic acid-binding proteins"/>
    <property type="match status" value="2"/>
</dbReference>
<dbReference type="STRING" id="39947.A0A0P0X3D3"/>
<dbReference type="SMR" id="A0A0P0X3D3"/>
<evidence type="ECO:0007829" key="5">
    <source>
        <dbReference type="ProteomicsDB" id="A0A0P0X3D3"/>
    </source>
</evidence>
<dbReference type="Gene3D" id="2.40.50.140">
    <property type="entry name" value="Nucleic acid-binding proteins"/>
    <property type="match status" value="2"/>
</dbReference>
<dbReference type="InterPro" id="IPR012340">
    <property type="entry name" value="NA-bd_OB-fold"/>
</dbReference>
<accession>A0A0P0X3D3</accession>
<dbReference type="GO" id="GO:0003676">
    <property type="term" value="F:nucleic acid binding"/>
    <property type="evidence" value="ECO:0007669"/>
    <property type="project" value="InterPro"/>
</dbReference>
<dbReference type="InterPro" id="IPR045209">
    <property type="entry name" value="Rrp5"/>
</dbReference>
<reference evidence="2 3" key="3">
    <citation type="journal article" date="2013" name="Rice">
        <title>Improvement of the Oryza sativa Nipponbare reference genome using next generation sequence and optical map data.</title>
        <authorList>
            <person name="Kawahara Y."/>
            <person name="de la Bastide M."/>
            <person name="Hamilton J.P."/>
            <person name="Kanamori H."/>
            <person name="McCombie W.R."/>
            <person name="Ouyang S."/>
            <person name="Schwartz D.C."/>
            <person name="Tanaka T."/>
            <person name="Wu J."/>
            <person name="Zhou S."/>
            <person name="Childs K.L."/>
            <person name="Davidson R.M."/>
            <person name="Lin H."/>
            <person name="Quesada-Ocampo L."/>
            <person name="Vaillancourt B."/>
            <person name="Sakai H."/>
            <person name="Lee S.S."/>
            <person name="Kim J."/>
            <person name="Numa H."/>
            <person name="Itoh T."/>
            <person name="Buell C.R."/>
            <person name="Matsumoto T."/>
        </authorList>
    </citation>
    <scope>NUCLEOTIDE SEQUENCE [LARGE SCALE GENOMIC DNA]</scope>
    <source>
        <strain evidence="3">cv. Nipponbare</strain>
    </source>
</reference>
<dbReference type="eggNOG" id="KOG1070">
    <property type="taxonomic scope" value="Eukaryota"/>
</dbReference>
<dbReference type="InParanoid" id="A0A0P0X3D3"/>
<evidence type="ECO:0000313" key="2">
    <source>
        <dbReference type="EMBL" id="BAT00518.1"/>
    </source>
</evidence>
<dbReference type="PANTHER" id="PTHR23270:SF10">
    <property type="entry name" value="PROTEIN RRP5 HOMOLOG"/>
    <property type="match status" value="1"/>
</dbReference>
<name>A0A0P0X3D3_ORYSJ</name>
<evidence type="ECO:0000313" key="3">
    <source>
        <dbReference type="Proteomes" id="UP000059680"/>
    </source>
</evidence>
<dbReference type="Proteomes" id="UP000059680">
    <property type="component" value="Chromosome 7"/>
</dbReference>
<dbReference type="GO" id="GO:0006364">
    <property type="term" value="P:rRNA processing"/>
    <property type="evidence" value="ECO:0007669"/>
    <property type="project" value="InterPro"/>
</dbReference>
<gene>
    <name evidence="2" type="ordered locus">Os07g0203275</name>
    <name evidence="2" type="ORF">OSNPB_070203275</name>
</gene>
<reference evidence="2 3" key="2">
    <citation type="journal article" date="2013" name="Plant Cell Physiol.">
        <title>Rice Annotation Project Database (RAP-DB): an integrative and interactive database for rice genomics.</title>
        <authorList>
            <person name="Sakai H."/>
            <person name="Lee S.S."/>
            <person name="Tanaka T."/>
            <person name="Numa H."/>
            <person name="Kim J."/>
            <person name="Kawahara Y."/>
            <person name="Wakimoto H."/>
            <person name="Yang C.C."/>
            <person name="Iwamoto M."/>
            <person name="Abe T."/>
            <person name="Yamada Y."/>
            <person name="Muto A."/>
            <person name="Inokuchi H."/>
            <person name="Ikemura T."/>
            <person name="Matsumoto T."/>
            <person name="Sasaki T."/>
            <person name="Itoh T."/>
        </authorList>
    </citation>
    <scope>NUCLEOTIDE SEQUENCE [LARGE SCALE GENOMIC DNA]</scope>
    <source>
        <strain evidence="3">cv. Nipponbare</strain>
    </source>
</reference>
<evidence type="ECO:0000259" key="1">
    <source>
        <dbReference type="PROSITE" id="PS50126"/>
    </source>
</evidence>
<dbReference type="Gramene" id="Os07t0203275-00">
    <property type="protein sequence ID" value="Os07t0203275-00"/>
    <property type="gene ID" value="Os07g0203275"/>
</dbReference>
<dbReference type="Pfam" id="PF23459">
    <property type="entry name" value="S1_RRP5"/>
    <property type="match status" value="1"/>
</dbReference>
<keyword evidence="4 5" id="KW-1267">Proteomics identification</keyword>
<dbReference type="PROSITE" id="PS50126">
    <property type="entry name" value="S1"/>
    <property type="match status" value="2"/>
</dbReference>
<dbReference type="PaxDb" id="39947-A0A0P0X3D3"/>
<dbReference type="CDD" id="cd04461">
    <property type="entry name" value="S1_Rrp5_repeat_hs8_sc7"/>
    <property type="match status" value="1"/>
</dbReference>
<dbReference type="AlphaFoldDB" id="A0A0P0X3D3"/>
<feature type="domain" description="S1 motif" evidence="1">
    <location>
        <begin position="122"/>
        <end position="191"/>
    </location>
</feature>
<dbReference type="FunFam" id="2.40.50.140:FF:000159">
    <property type="entry name" value="rRNA biogenesis protein rrp5"/>
    <property type="match status" value="1"/>
</dbReference>
<proteinExistence type="evidence at protein level"/>
<feature type="domain" description="S1 motif" evidence="1">
    <location>
        <begin position="32"/>
        <end position="102"/>
    </location>
</feature>
<keyword evidence="3" id="KW-1185">Reference proteome</keyword>
<protein>
    <submittedName>
        <fullName evidence="2">Os07g0203275 protein</fullName>
    </submittedName>
</protein>
<sequence>MDRLKIIIIKKHLSASPFLSCRVIQADTPKVGSIVSGVVERLTPAAVVVSVNGFCKGSILNEHLADHRGQAAQLKNLLKPGHEFSELLVLDVEGQNLVLSAKQSLINCASDIPSEISQMHAGSVFHGYVCNIIEAGCFVRFLGHLTGFSPKDKAVDRSVEKLSNAFYVGQSVRSHILNVNAESARVKLSLQQSMCSSADCSFVQGYFLLDQKVTLQTICYSRFKKNLVFIFLVAA</sequence>
<dbReference type="SMART" id="SM00316">
    <property type="entry name" value="S1"/>
    <property type="match status" value="2"/>
</dbReference>
<dbReference type="EMBL" id="AP014963">
    <property type="protein sequence ID" value="BAT00518.1"/>
    <property type="molecule type" value="Genomic_DNA"/>
</dbReference>
<organism evidence="2 3">
    <name type="scientific">Oryza sativa subsp. japonica</name>
    <name type="common">Rice</name>
    <dbReference type="NCBI Taxonomy" id="39947"/>
    <lineage>
        <taxon>Eukaryota</taxon>
        <taxon>Viridiplantae</taxon>
        <taxon>Streptophyta</taxon>
        <taxon>Embryophyta</taxon>
        <taxon>Tracheophyta</taxon>
        <taxon>Spermatophyta</taxon>
        <taxon>Magnoliopsida</taxon>
        <taxon>Liliopsida</taxon>
        <taxon>Poales</taxon>
        <taxon>Poaceae</taxon>
        <taxon>BOP clade</taxon>
        <taxon>Oryzoideae</taxon>
        <taxon>Oryzeae</taxon>
        <taxon>Oryzinae</taxon>
        <taxon>Oryza</taxon>
        <taxon>Oryza sativa</taxon>
    </lineage>
</organism>
<evidence type="ECO:0007829" key="4">
    <source>
        <dbReference type="PeptideAtlas" id="A0A0P0X3D3"/>
    </source>
</evidence>
<reference evidence="3" key="1">
    <citation type="journal article" date="2005" name="Nature">
        <title>The map-based sequence of the rice genome.</title>
        <authorList>
            <consortium name="International rice genome sequencing project (IRGSP)"/>
            <person name="Matsumoto T."/>
            <person name="Wu J."/>
            <person name="Kanamori H."/>
            <person name="Katayose Y."/>
            <person name="Fujisawa M."/>
            <person name="Namiki N."/>
            <person name="Mizuno H."/>
            <person name="Yamamoto K."/>
            <person name="Antonio B.A."/>
            <person name="Baba T."/>
            <person name="Sakata K."/>
            <person name="Nagamura Y."/>
            <person name="Aoki H."/>
            <person name="Arikawa K."/>
            <person name="Arita K."/>
            <person name="Bito T."/>
            <person name="Chiden Y."/>
            <person name="Fujitsuka N."/>
            <person name="Fukunaka R."/>
            <person name="Hamada M."/>
            <person name="Harada C."/>
            <person name="Hayashi A."/>
            <person name="Hijishita S."/>
            <person name="Honda M."/>
            <person name="Hosokawa S."/>
            <person name="Ichikawa Y."/>
            <person name="Idonuma A."/>
            <person name="Iijima M."/>
            <person name="Ikeda M."/>
            <person name="Ikeno M."/>
            <person name="Ito K."/>
            <person name="Ito S."/>
            <person name="Ito T."/>
            <person name="Ito Y."/>
            <person name="Ito Y."/>
            <person name="Iwabuchi A."/>
            <person name="Kamiya K."/>
            <person name="Karasawa W."/>
            <person name="Kurita K."/>
            <person name="Katagiri S."/>
            <person name="Kikuta A."/>
            <person name="Kobayashi H."/>
            <person name="Kobayashi N."/>
            <person name="Machita K."/>
            <person name="Maehara T."/>
            <person name="Masukawa M."/>
            <person name="Mizubayashi T."/>
            <person name="Mukai Y."/>
            <person name="Nagasaki H."/>
            <person name="Nagata Y."/>
            <person name="Naito S."/>
            <person name="Nakashima M."/>
            <person name="Nakama Y."/>
            <person name="Nakamichi Y."/>
            <person name="Nakamura M."/>
            <person name="Meguro A."/>
            <person name="Negishi M."/>
            <person name="Ohta I."/>
            <person name="Ohta T."/>
            <person name="Okamoto M."/>
            <person name="Ono N."/>
            <person name="Saji S."/>
            <person name="Sakaguchi M."/>
            <person name="Sakai K."/>
            <person name="Shibata M."/>
            <person name="Shimokawa T."/>
            <person name="Song J."/>
            <person name="Takazaki Y."/>
            <person name="Terasawa K."/>
            <person name="Tsugane M."/>
            <person name="Tsuji K."/>
            <person name="Ueda S."/>
            <person name="Waki K."/>
            <person name="Yamagata H."/>
            <person name="Yamamoto M."/>
            <person name="Yamamoto S."/>
            <person name="Yamane H."/>
            <person name="Yoshiki S."/>
            <person name="Yoshihara R."/>
            <person name="Yukawa K."/>
            <person name="Zhong H."/>
            <person name="Yano M."/>
            <person name="Yuan Q."/>
            <person name="Ouyang S."/>
            <person name="Liu J."/>
            <person name="Jones K.M."/>
            <person name="Gansberger K."/>
            <person name="Moffat K."/>
            <person name="Hill J."/>
            <person name="Bera J."/>
            <person name="Fadrosh D."/>
            <person name="Jin S."/>
            <person name="Johri S."/>
            <person name="Kim M."/>
            <person name="Overton L."/>
            <person name="Reardon M."/>
            <person name="Tsitrin T."/>
            <person name="Vuong H."/>
            <person name="Weaver B."/>
            <person name="Ciecko A."/>
            <person name="Tallon L."/>
            <person name="Jackson J."/>
            <person name="Pai G."/>
            <person name="Aken S.V."/>
            <person name="Utterback T."/>
            <person name="Reidmuller S."/>
            <person name="Feldblyum T."/>
            <person name="Hsiao J."/>
            <person name="Zismann V."/>
            <person name="Iobst S."/>
            <person name="de Vazeille A.R."/>
            <person name="Buell C.R."/>
            <person name="Ying K."/>
            <person name="Li Y."/>
            <person name="Lu T."/>
            <person name="Huang Y."/>
            <person name="Zhao Q."/>
            <person name="Feng Q."/>
            <person name="Zhang L."/>
            <person name="Zhu J."/>
            <person name="Weng Q."/>
            <person name="Mu J."/>
            <person name="Lu Y."/>
            <person name="Fan D."/>
            <person name="Liu Y."/>
            <person name="Guan J."/>
            <person name="Zhang Y."/>
            <person name="Yu S."/>
            <person name="Liu X."/>
            <person name="Zhang Y."/>
            <person name="Hong G."/>
            <person name="Han B."/>
            <person name="Choisne N."/>
            <person name="Demange N."/>
            <person name="Orjeda G."/>
            <person name="Samain S."/>
            <person name="Cattolico L."/>
            <person name="Pelletier E."/>
            <person name="Couloux A."/>
            <person name="Segurens B."/>
            <person name="Wincker P."/>
            <person name="D'Hont A."/>
            <person name="Scarpelli C."/>
            <person name="Weissenbach J."/>
            <person name="Salanoubat M."/>
            <person name="Quetier F."/>
            <person name="Yu Y."/>
            <person name="Kim H.R."/>
            <person name="Rambo T."/>
            <person name="Currie J."/>
            <person name="Collura K."/>
            <person name="Luo M."/>
            <person name="Yang T."/>
            <person name="Ammiraju J.S.S."/>
            <person name="Engler F."/>
            <person name="Soderlund C."/>
            <person name="Wing R.A."/>
            <person name="Palmer L.E."/>
            <person name="de la Bastide M."/>
            <person name="Spiegel L."/>
            <person name="Nascimento L."/>
            <person name="Zutavern T."/>
            <person name="O'Shaughnessy A."/>
            <person name="Dike S."/>
            <person name="Dedhia N."/>
            <person name="Preston R."/>
            <person name="Balija V."/>
            <person name="McCombie W.R."/>
            <person name="Chow T."/>
            <person name="Chen H."/>
            <person name="Chung M."/>
            <person name="Chen C."/>
            <person name="Shaw J."/>
            <person name="Wu H."/>
            <person name="Hsiao K."/>
            <person name="Chao Y."/>
            <person name="Chu M."/>
            <person name="Cheng C."/>
            <person name="Hour A."/>
            <person name="Lee P."/>
            <person name="Lin S."/>
            <person name="Lin Y."/>
            <person name="Liou J."/>
            <person name="Liu S."/>
            <person name="Hsing Y."/>
            <person name="Raghuvanshi S."/>
            <person name="Mohanty A."/>
            <person name="Bharti A.K."/>
            <person name="Gaur A."/>
            <person name="Gupta V."/>
            <person name="Kumar D."/>
            <person name="Ravi V."/>
            <person name="Vij S."/>
            <person name="Kapur A."/>
            <person name="Khurana P."/>
            <person name="Khurana P."/>
            <person name="Khurana J.P."/>
            <person name="Tyagi A.K."/>
            <person name="Gaikwad K."/>
            <person name="Singh A."/>
            <person name="Dalal V."/>
            <person name="Srivastava S."/>
            <person name="Dixit A."/>
            <person name="Pal A.K."/>
            <person name="Ghazi I.A."/>
            <person name="Yadav M."/>
            <person name="Pandit A."/>
            <person name="Bhargava A."/>
            <person name="Sureshbabu K."/>
            <person name="Batra K."/>
            <person name="Sharma T.R."/>
            <person name="Mohapatra T."/>
            <person name="Singh N.K."/>
            <person name="Messing J."/>
            <person name="Nelson A.B."/>
            <person name="Fuks G."/>
            <person name="Kavchok S."/>
            <person name="Keizer G."/>
            <person name="Linton E."/>
            <person name="Llaca V."/>
            <person name="Song R."/>
            <person name="Tanyolac B."/>
            <person name="Young S."/>
            <person name="Ho-Il K."/>
            <person name="Hahn J.H."/>
            <person name="Sangsakoo G."/>
            <person name="Vanavichit A."/>
            <person name="de Mattos Luiz.A.T."/>
            <person name="Zimmer P.D."/>
            <person name="Malone G."/>
            <person name="Dellagostin O."/>
            <person name="de Oliveira A.C."/>
            <person name="Bevan M."/>
            <person name="Bancroft I."/>
            <person name="Minx P."/>
            <person name="Cordum H."/>
            <person name="Wilson R."/>
            <person name="Cheng Z."/>
            <person name="Jin W."/>
            <person name="Jiang J."/>
            <person name="Leong S.A."/>
            <person name="Iwama H."/>
            <person name="Gojobori T."/>
            <person name="Itoh T."/>
            <person name="Niimura Y."/>
            <person name="Fujii Y."/>
            <person name="Habara T."/>
            <person name="Sakai H."/>
            <person name="Sato Y."/>
            <person name="Wilson G."/>
            <person name="Kumar K."/>
            <person name="McCouch S."/>
            <person name="Juretic N."/>
            <person name="Hoen D."/>
            <person name="Wright S."/>
            <person name="Bruskiewich R."/>
            <person name="Bureau T."/>
            <person name="Miyao A."/>
            <person name="Hirochika H."/>
            <person name="Nishikawa T."/>
            <person name="Kadowaki K."/>
            <person name="Sugiura M."/>
            <person name="Burr B."/>
            <person name="Sasaki T."/>
        </authorList>
    </citation>
    <scope>NUCLEOTIDE SEQUENCE [LARGE SCALE GENOMIC DNA]</scope>
    <source>
        <strain evidence="3">cv. Nipponbare</strain>
    </source>
</reference>
<dbReference type="InterPro" id="IPR003029">
    <property type="entry name" value="S1_domain"/>
</dbReference>